<dbReference type="EMBL" id="JAACNH010000858">
    <property type="protein sequence ID" value="KAG8430549.1"/>
    <property type="molecule type" value="Genomic_DNA"/>
</dbReference>
<keyword evidence="2" id="KW-1185">Reference proteome</keyword>
<gene>
    <name evidence="1" type="ORF">GDO86_020404</name>
</gene>
<sequence length="225" mass="24316">MGEAGGGEVLEAPVPVVIVIGAKLCHAAHQLVVQLSGHSYGRSVLWRYPAAHFHMLGVRRRLYTGSAPQAKQLAPFLFTLVLHETQSVLPVGEQVTSLLQEHHIPSVAAHLPQPLPREVELPPPVMFVQGESCFSVVAVAIRVPGIVAPSLQGRFLGQIPWAVVGIHSWKFLRVEAQAVGEVDGQHPAEVYRHNGIHSLAARLFHAQHQQKATIGSGSCCPQRLG</sequence>
<evidence type="ECO:0000313" key="1">
    <source>
        <dbReference type="EMBL" id="KAG8430549.1"/>
    </source>
</evidence>
<name>A0A8T2ID86_9PIPI</name>
<reference evidence="1" key="1">
    <citation type="thesis" date="2020" institute="ProQuest LLC" country="789 East Eisenhower Parkway, Ann Arbor, MI, USA">
        <title>Comparative Genomics and Chromosome Evolution.</title>
        <authorList>
            <person name="Mudd A.B."/>
        </authorList>
    </citation>
    <scope>NUCLEOTIDE SEQUENCE</scope>
    <source>
        <strain evidence="1">Female2</strain>
        <tissue evidence="1">Blood</tissue>
    </source>
</reference>
<proteinExistence type="predicted"/>
<dbReference type="Proteomes" id="UP000812440">
    <property type="component" value="Unassembled WGS sequence"/>
</dbReference>
<accession>A0A8T2ID86</accession>
<evidence type="ECO:0000313" key="2">
    <source>
        <dbReference type="Proteomes" id="UP000812440"/>
    </source>
</evidence>
<comment type="caution">
    <text evidence="1">The sequence shown here is derived from an EMBL/GenBank/DDBJ whole genome shotgun (WGS) entry which is preliminary data.</text>
</comment>
<dbReference type="AlphaFoldDB" id="A0A8T2ID86"/>
<organism evidence="1 2">
    <name type="scientific">Hymenochirus boettgeri</name>
    <name type="common">Congo dwarf clawed frog</name>
    <dbReference type="NCBI Taxonomy" id="247094"/>
    <lineage>
        <taxon>Eukaryota</taxon>
        <taxon>Metazoa</taxon>
        <taxon>Chordata</taxon>
        <taxon>Craniata</taxon>
        <taxon>Vertebrata</taxon>
        <taxon>Euteleostomi</taxon>
        <taxon>Amphibia</taxon>
        <taxon>Batrachia</taxon>
        <taxon>Anura</taxon>
        <taxon>Pipoidea</taxon>
        <taxon>Pipidae</taxon>
        <taxon>Pipinae</taxon>
        <taxon>Hymenochirus</taxon>
    </lineage>
</organism>
<protein>
    <submittedName>
        <fullName evidence="1">Uncharacterized protein</fullName>
    </submittedName>
</protein>